<feature type="region of interest" description="Disordered" evidence="1">
    <location>
        <begin position="266"/>
        <end position="302"/>
    </location>
</feature>
<evidence type="ECO:0000313" key="3">
    <source>
        <dbReference type="EMBL" id="GHP07639.1"/>
    </source>
</evidence>
<gene>
    <name evidence="3" type="ORF">PPROV_000638100</name>
</gene>
<accession>A0A830HRL1</accession>
<protein>
    <submittedName>
        <fullName evidence="3">Uncharacterized protein</fullName>
    </submittedName>
</protein>
<feature type="chain" id="PRO_5032502860" evidence="2">
    <location>
        <begin position="27"/>
        <end position="742"/>
    </location>
</feature>
<dbReference type="EMBL" id="BNJQ01000017">
    <property type="protein sequence ID" value="GHP07639.1"/>
    <property type="molecule type" value="Genomic_DNA"/>
</dbReference>
<name>A0A830HRL1_9CHLO</name>
<keyword evidence="2" id="KW-0732">Signal</keyword>
<feature type="compositionally biased region" description="Polar residues" evidence="1">
    <location>
        <begin position="428"/>
        <end position="448"/>
    </location>
</feature>
<sequence length="742" mass="78721">MMMFSSWCAMLLMMMVHMMMMTTTFMDTHNVLLPSLSLSGPTCLQVVNAQEDQQQHDTMMTMTMMNRTSLGGNDTFMEEEVDDDDDEAPFLAFNYSYKATAPTSKEENDDARFPRLAGAVDRLQGALRNLWTNEEEDNKTASDVTPVVTREYPTYAISDEARMEIIRQQETWREQQQQQQQQQPSYYYDDVTSQQSTTSSGASAYANDDPTAATGTMSERVRALVSSAREGAGDVIEFKSSDPTAQRALSARASALASRLGEGASNALGRASDVASSTTDRVKQAFQGDTSADPTAQRPLSARASALASSARDGASEVVSRVSEVASSTTDRVKQAFQGNASADPNAYANDDPTAATRTMSERVRALVSSAREGAGDVIEFVGNATTGESAVKSSDPTAQRPLSARASALASSARDGASEVVSRVSDVASSTTDRVKQAFQSDTSADPTAQRPLSARASALASSARDGASEAASSARDRLEQAFRSITSDGVAGKNDTIRAKAVDAVASAAETVREGFSAVTSALRLGTMEEDPELAAAAGNWSAMMREYAEYSTGPTVNAKSLRSSSPSSSASQQTHIKQVCVLLQDGGERCDLPKTVPNGGQCTRYVAQGDASKPIVIRSKSAPFHVRAAELSISPASAAYSGGVWLEAPSSMLPTTTAPNYQVVMLDGDRSATEAVVRSQRPGGGPPLASQGPGAAALRSLLEETAQTWRLSQGMWTVRLGDTSAGQVNVVLRLCGYVD</sequence>
<evidence type="ECO:0000256" key="1">
    <source>
        <dbReference type="SAM" id="MobiDB-lite"/>
    </source>
</evidence>
<keyword evidence="4" id="KW-1185">Reference proteome</keyword>
<evidence type="ECO:0000313" key="4">
    <source>
        <dbReference type="Proteomes" id="UP000660262"/>
    </source>
</evidence>
<dbReference type="AlphaFoldDB" id="A0A830HRL1"/>
<comment type="caution">
    <text evidence="3">The sequence shown here is derived from an EMBL/GenBank/DDBJ whole genome shotgun (WGS) entry which is preliminary data.</text>
</comment>
<organism evidence="3 4">
    <name type="scientific">Pycnococcus provasolii</name>
    <dbReference type="NCBI Taxonomy" id="41880"/>
    <lineage>
        <taxon>Eukaryota</taxon>
        <taxon>Viridiplantae</taxon>
        <taxon>Chlorophyta</taxon>
        <taxon>Pseudoscourfieldiophyceae</taxon>
        <taxon>Pseudoscourfieldiales</taxon>
        <taxon>Pycnococcaceae</taxon>
        <taxon>Pycnococcus</taxon>
    </lineage>
</organism>
<feature type="region of interest" description="Disordered" evidence="1">
    <location>
        <begin position="174"/>
        <end position="216"/>
    </location>
</feature>
<evidence type="ECO:0000256" key="2">
    <source>
        <dbReference type="SAM" id="SignalP"/>
    </source>
</evidence>
<feature type="compositionally biased region" description="Polar residues" evidence="1">
    <location>
        <begin position="389"/>
        <end position="398"/>
    </location>
</feature>
<dbReference type="Proteomes" id="UP000660262">
    <property type="component" value="Unassembled WGS sequence"/>
</dbReference>
<feature type="compositionally biased region" description="Low complexity" evidence="1">
    <location>
        <begin position="454"/>
        <end position="466"/>
    </location>
</feature>
<proteinExistence type="predicted"/>
<feature type="region of interest" description="Disordered" evidence="1">
    <location>
        <begin position="389"/>
        <end position="477"/>
    </location>
</feature>
<feature type="compositionally biased region" description="Low complexity" evidence="1">
    <location>
        <begin position="403"/>
        <end position="415"/>
    </location>
</feature>
<feature type="signal peptide" evidence="2">
    <location>
        <begin position="1"/>
        <end position="26"/>
    </location>
</feature>
<reference evidence="3" key="1">
    <citation type="submission" date="2020-10" db="EMBL/GenBank/DDBJ databases">
        <title>Unveiling of a novel bifunctional photoreceptor, Dualchrome1, isolated from a cosmopolitan green alga.</title>
        <authorList>
            <person name="Suzuki S."/>
            <person name="Kawachi M."/>
        </authorList>
    </citation>
    <scope>NUCLEOTIDE SEQUENCE</scope>
    <source>
        <strain evidence="3">NIES 2893</strain>
    </source>
</reference>